<dbReference type="Gene3D" id="1.10.443.10">
    <property type="entry name" value="Intergrase catalytic core"/>
    <property type="match status" value="1"/>
</dbReference>
<evidence type="ECO:0000256" key="2">
    <source>
        <dbReference type="ARBA" id="ARBA00023125"/>
    </source>
</evidence>
<organism evidence="5 6">
    <name type="scientific">Halarsenatibacter silvermanii</name>
    <dbReference type="NCBI Taxonomy" id="321763"/>
    <lineage>
        <taxon>Bacteria</taxon>
        <taxon>Bacillati</taxon>
        <taxon>Bacillota</taxon>
        <taxon>Clostridia</taxon>
        <taxon>Halanaerobiales</taxon>
        <taxon>Halarsenatibacteraceae</taxon>
        <taxon>Halarsenatibacter</taxon>
    </lineage>
</organism>
<dbReference type="PROSITE" id="PS51898">
    <property type="entry name" value="TYR_RECOMBINASE"/>
    <property type="match status" value="1"/>
</dbReference>
<dbReference type="PANTHER" id="PTHR30349">
    <property type="entry name" value="PHAGE INTEGRASE-RELATED"/>
    <property type="match status" value="1"/>
</dbReference>
<sequence length="157" mass="17534">MLGAGLRLSETTGLKWKRVDLRTGRIEVREGKGGKDRMLWCGDGALDALRSWRQRQTEEAGRELEHAFTAMSGGALGNPLDNRYAQEMVKRYAEKAGIEKRVTPHTLRHTFATDLLNETGNVRMVQKALGHARLSSTMIYTHVADADLEEALKGLRS</sequence>
<evidence type="ECO:0000313" key="5">
    <source>
        <dbReference type="EMBL" id="SDL15537.1"/>
    </source>
</evidence>
<dbReference type="GO" id="GO:0003677">
    <property type="term" value="F:DNA binding"/>
    <property type="evidence" value="ECO:0007669"/>
    <property type="project" value="UniProtKB-KW"/>
</dbReference>
<evidence type="ECO:0000256" key="1">
    <source>
        <dbReference type="ARBA" id="ARBA00008857"/>
    </source>
</evidence>
<dbReference type="InterPro" id="IPR011010">
    <property type="entry name" value="DNA_brk_join_enz"/>
</dbReference>
<dbReference type="Proteomes" id="UP000199476">
    <property type="component" value="Unassembled WGS sequence"/>
</dbReference>
<evidence type="ECO:0000259" key="4">
    <source>
        <dbReference type="PROSITE" id="PS51898"/>
    </source>
</evidence>
<dbReference type="GO" id="GO:0006310">
    <property type="term" value="P:DNA recombination"/>
    <property type="evidence" value="ECO:0007669"/>
    <property type="project" value="UniProtKB-KW"/>
</dbReference>
<dbReference type="InterPro" id="IPR013762">
    <property type="entry name" value="Integrase-like_cat_sf"/>
</dbReference>
<comment type="similarity">
    <text evidence="1">Belongs to the 'phage' integrase family.</text>
</comment>
<evidence type="ECO:0000313" key="6">
    <source>
        <dbReference type="Proteomes" id="UP000199476"/>
    </source>
</evidence>
<protein>
    <submittedName>
        <fullName evidence="5">Integrase/recombinase XerD</fullName>
    </submittedName>
</protein>
<name>A0A1G9HRA1_9FIRM</name>
<keyword evidence="2" id="KW-0238">DNA-binding</keyword>
<dbReference type="STRING" id="321763.SAMN04488692_10215"/>
<proteinExistence type="inferred from homology"/>
<dbReference type="AlphaFoldDB" id="A0A1G9HRA1"/>
<gene>
    <name evidence="5" type="ORF">SAMN04488692_10215</name>
</gene>
<evidence type="ECO:0000256" key="3">
    <source>
        <dbReference type="ARBA" id="ARBA00023172"/>
    </source>
</evidence>
<dbReference type="InterPro" id="IPR050090">
    <property type="entry name" value="Tyrosine_recombinase_XerCD"/>
</dbReference>
<dbReference type="PANTHER" id="PTHR30349:SF41">
    <property type="entry name" value="INTEGRASE_RECOMBINASE PROTEIN MJ0367-RELATED"/>
    <property type="match status" value="1"/>
</dbReference>
<reference evidence="5 6" key="1">
    <citation type="submission" date="2016-10" db="EMBL/GenBank/DDBJ databases">
        <authorList>
            <person name="de Groot N.N."/>
        </authorList>
    </citation>
    <scope>NUCLEOTIDE SEQUENCE [LARGE SCALE GENOMIC DNA]</scope>
    <source>
        <strain evidence="5 6">SLAS-1</strain>
    </source>
</reference>
<accession>A0A1G9HRA1</accession>
<feature type="domain" description="Tyr recombinase" evidence="4">
    <location>
        <begin position="1"/>
        <end position="153"/>
    </location>
</feature>
<dbReference type="EMBL" id="FNGO01000002">
    <property type="protein sequence ID" value="SDL15537.1"/>
    <property type="molecule type" value="Genomic_DNA"/>
</dbReference>
<keyword evidence="3" id="KW-0233">DNA recombination</keyword>
<dbReference type="InterPro" id="IPR002104">
    <property type="entry name" value="Integrase_catalytic"/>
</dbReference>
<dbReference type="GO" id="GO:0015074">
    <property type="term" value="P:DNA integration"/>
    <property type="evidence" value="ECO:0007669"/>
    <property type="project" value="InterPro"/>
</dbReference>
<keyword evidence="6" id="KW-1185">Reference proteome</keyword>
<dbReference type="Pfam" id="PF00589">
    <property type="entry name" value="Phage_integrase"/>
    <property type="match status" value="1"/>
</dbReference>
<dbReference type="SUPFAM" id="SSF56349">
    <property type="entry name" value="DNA breaking-rejoining enzymes"/>
    <property type="match status" value="1"/>
</dbReference>